<dbReference type="GO" id="GO:0022857">
    <property type="term" value="F:transmembrane transporter activity"/>
    <property type="evidence" value="ECO:0007669"/>
    <property type="project" value="InterPro"/>
</dbReference>
<dbReference type="PROSITE" id="PS50850">
    <property type="entry name" value="MFS"/>
    <property type="match status" value="1"/>
</dbReference>
<name>W9CJS3_SCLBF</name>
<dbReference type="InterPro" id="IPR036259">
    <property type="entry name" value="MFS_trans_sf"/>
</dbReference>
<protein>
    <recommendedName>
        <fullName evidence="3">Major facilitator superfamily (MFS) profile domain-containing protein</fullName>
    </recommendedName>
</protein>
<keyword evidence="2" id="KW-0472">Membrane</keyword>
<feature type="transmembrane region" description="Helical" evidence="2">
    <location>
        <begin position="74"/>
        <end position="96"/>
    </location>
</feature>
<keyword evidence="5" id="KW-1185">Reference proteome</keyword>
<dbReference type="InterPro" id="IPR011701">
    <property type="entry name" value="MFS"/>
</dbReference>
<evidence type="ECO:0000259" key="3">
    <source>
        <dbReference type="PROSITE" id="PS50850"/>
    </source>
</evidence>
<dbReference type="GO" id="GO:0016020">
    <property type="term" value="C:membrane"/>
    <property type="evidence" value="ECO:0007669"/>
    <property type="project" value="UniProtKB-SubCell"/>
</dbReference>
<dbReference type="AlphaFoldDB" id="W9CJS3"/>
<dbReference type="EMBL" id="AYSA01000153">
    <property type="protein sequence ID" value="ESZ96121.1"/>
    <property type="molecule type" value="Genomic_DNA"/>
</dbReference>
<organism evidence="4 5">
    <name type="scientific">Sclerotinia borealis (strain F-4128)</name>
    <dbReference type="NCBI Taxonomy" id="1432307"/>
    <lineage>
        <taxon>Eukaryota</taxon>
        <taxon>Fungi</taxon>
        <taxon>Dikarya</taxon>
        <taxon>Ascomycota</taxon>
        <taxon>Pezizomycotina</taxon>
        <taxon>Leotiomycetes</taxon>
        <taxon>Helotiales</taxon>
        <taxon>Sclerotiniaceae</taxon>
        <taxon>Sclerotinia</taxon>
    </lineage>
</organism>
<dbReference type="HOGENOM" id="CLU_1918313_0_0_1"/>
<feature type="transmembrane region" description="Helical" evidence="2">
    <location>
        <begin position="31"/>
        <end position="53"/>
    </location>
</feature>
<dbReference type="SUPFAM" id="SSF103473">
    <property type="entry name" value="MFS general substrate transporter"/>
    <property type="match status" value="1"/>
</dbReference>
<dbReference type="Pfam" id="PF07690">
    <property type="entry name" value="MFS_1"/>
    <property type="match status" value="1"/>
</dbReference>
<comment type="subcellular location">
    <subcellularLocation>
        <location evidence="1">Membrane</location>
        <topology evidence="1">Multi-pass membrane protein</topology>
    </subcellularLocation>
</comment>
<accession>W9CJS3</accession>
<evidence type="ECO:0000313" key="5">
    <source>
        <dbReference type="Proteomes" id="UP000019487"/>
    </source>
</evidence>
<keyword evidence="2" id="KW-0812">Transmembrane</keyword>
<proteinExistence type="predicted"/>
<dbReference type="Proteomes" id="UP000019487">
    <property type="component" value="Unassembled WGS sequence"/>
</dbReference>
<comment type="caution">
    <text evidence="4">The sequence shown here is derived from an EMBL/GenBank/DDBJ whole genome shotgun (WGS) entry which is preliminary data.</text>
</comment>
<feature type="domain" description="Major facilitator superfamily (MFS) profile" evidence="3">
    <location>
        <begin position="1"/>
        <end position="132"/>
    </location>
</feature>
<dbReference type="Gene3D" id="1.20.1250.20">
    <property type="entry name" value="MFS general substrate transporter like domains"/>
    <property type="match status" value="1"/>
</dbReference>
<dbReference type="InterPro" id="IPR020846">
    <property type="entry name" value="MFS_dom"/>
</dbReference>
<evidence type="ECO:0000313" key="4">
    <source>
        <dbReference type="EMBL" id="ESZ96121.1"/>
    </source>
</evidence>
<gene>
    <name evidence="4" type="ORF">SBOR_3510</name>
</gene>
<keyword evidence="2" id="KW-1133">Transmembrane helix</keyword>
<evidence type="ECO:0000256" key="2">
    <source>
        <dbReference type="SAM" id="Phobius"/>
    </source>
</evidence>
<dbReference type="OrthoDB" id="6133115at2759"/>
<evidence type="ECO:0000256" key="1">
    <source>
        <dbReference type="ARBA" id="ARBA00004141"/>
    </source>
</evidence>
<reference evidence="4 5" key="1">
    <citation type="journal article" date="2014" name="Genome Announc.">
        <title>Draft genome sequence of Sclerotinia borealis, a psychrophilic plant pathogenic fungus.</title>
        <authorList>
            <person name="Mardanov A.V."/>
            <person name="Beletsky A.V."/>
            <person name="Kadnikov V.V."/>
            <person name="Ignatov A.N."/>
            <person name="Ravin N.V."/>
        </authorList>
    </citation>
    <scope>NUCLEOTIDE SEQUENCE [LARGE SCALE GENOMIC DNA]</scope>
    <source>
        <strain evidence="5">F-4157</strain>
    </source>
</reference>
<sequence length="132" mass="14271">MGLIDLGHEADPVLTRLVDDDKVSEEKFESVVFFAISDVLFLLGIIFGEVTTVDGAGKSTHVKRVAAMHMIARMFLGFCILFAIVSGSAMLGELAYPKERPVMTSLFNASWSVGSLVASGITVRTATINTDW</sequence>